<dbReference type="SMART" id="SM00382">
    <property type="entry name" value="AAA"/>
    <property type="match status" value="1"/>
</dbReference>
<dbReference type="Pfam" id="PF17908">
    <property type="entry name" value="APAF1_C"/>
    <property type="match status" value="1"/>
</dbReference>
<keyword evidence="1 3" id="KW-0853">WD repeat</keyword>
<dbReference type="PROSITE" id="PS00678">
    <property type="entry name" value="WD_REPEATS_1"/>
    <property type="match status" value="2"/>
</dbReference>
<dbReference type="InterPro" id="IPR056828">
    <property type="entry name" value="Beta-prop_TEP1_C"/>
</dbReference>
<dbReference type="InterPro" id="IPR007111">
    <property type="entry name" value="NACHT_NTPase"/>
</dbReference>
<dbReference type="InterPro" id="IPR037214">
    <property type="entry name" value="TROVE_dom_sf"/>
</dbReference>
<dbReference type="PANTHER" id="PTHR44791:SF1">
    <property type="entry name" value="TELOMERASE PROTEIN COMPONENT 1"/>
    <property type="match status" value="1"/>
</dbReference>
<feature type="repeat" description="WD" evidence="3">
    <location>
        <begin position="1348"/>
        <end position="1389"/>
    </location>
</feature>
<feature type="repeat" description="WD" evidence="3">
    <location>
        <begin position="1618"/>
        <end position="1659"/>
    </location>
</feature>
<dbReference type="Gene3D" id="1.25.40.370">
    <property type="match status" value="1"/>
</dbReference>
<dbReference type="Gene3D" id="2.130.10.10">
    <property type="entry name" value="YVTN repeat-like/Quinoprotein amine dehydrogenase"/>
    <property type="match status" value="4"/>
</dbReference>
<dbReference type="InterPro" id="IPR036322">
    <property type="entry name" value="WD40_repeat_dom_sf"/>
</dbReference>
<dbReference type="GO" id="GO:0070034">
    <property type="term" value="F:telomerase RNA binding"/>
    <property type="evidence" value="ECO:0007669"/>
    <property type="project" value="TreeGrafter"/>
</dbReference>
<name>A0AAD9JP90_9ANNE</name>
<dbReference type="Gene3D" id="3.40.50.300">
    <property type="entry name" value="P-loop containing nucleotide triphosphate hydrolases"/>
    <property type="match status" value="1"/>
</dbReference>
<dbReference type="SMART" id="SM00320">
    <property type="entry name" value="WD40"/>
    <property type="match status" value="11"/>
</dbReference>
<dbReference type="Pfam" id="PF05729">
    <property type="entry name" value="NACHT"/>
    <property type="match status" value="1"/>
</dbReference>
<dbReference type="InterPro" id="IPR056829">
    <property type="entry name" value="Beta-prop_TEP1_2nd"/>
</dbReference>
<reference evidence="5" key="1">
    <citation type="journal article" date="2023" name="Mol. Biol. Evol.">
        <title>Third-Generation Sequencing Reveals the Adaptive Role of the Epigenome in Three Deep-Sea Polychaetes.</title>
        <authorList>
            <person name="Perez M."/>
            <person name="Aroh O."/>
            <person name="Sun Y."/>
            <person name="Lan Y."/>
            <person name="Juniper S.K."/>
            <person name="Young C.R."/>
            <person name="Angers B."/>
            <person name="Qian P.Y."/>
        </authorList>
    </citation>
    <scope>NUCLEOTIDE SEQUENCE</scope>
    <source>
        <strain evidence="5">P08H-3</strain>
    </source>
</reference>
<dbReference type="InterPro" id="IPR019775">
    <property type="entry name" value="WD40_repeat_CS"/>
</dbReference>
<dbReference type="SUPFAM" id="SSF140864">
    <property type="entry name" value="TROVE domain-like"/>
    <property type="match status" value="1"/>
</dbReference>
<dbReference type="Proteomes" id="UP001208570">
    <property type="component" value="Unassembled WGS sequence"/>
</dbReference>
<dbReference type="InterPro" id="IPR052652">
    <property type="entry name" value="Telomerase_Complex_Comp"/>
</dbReference>
<dbReference type="InterPro" id="IPR045804">
    <property type="entry name" value="DUF5920"/>
</dbReference>
<evidence type="ECO:0000256" key="2">
    <source>
        <dbReference type="ARBA" id="ARBA00022737"/>
    </source>
</evidence>
<dbReference type="InterPro" id="IPR008858">
    <property type="entry name" value="TROVE_dom"/>
</dbReference>
<feature type="repeat" description="WD" evidence="3">
    <location>
        <begin position="1569"/>
        <end position="1602"/>
    </location>
</feature>
<feature type="repeat" description="WD" evidence="3">
    <location>
        <begin position="1390"/>
        <end position="1431"/>
    </location>
</feature>
<dbReference type="InterPro" id="IPR025139">
    <property type="entry name" value="DUF4062"/>
</dbReference>
<dbReference type="GO" id="GO:0003720">
    <property type="term" value="F:telomerase activity"/>
    <property type="evidence" value="ECO:0007669"/>
    <property type="project" value="TreeGrafter"/>
</dbReference>
<comment type="caution">
    <text evidence="5">The sequence shown here is derived from an EMBL/GenBank/DDBJ whole genome shotgun (WGS) entry which is preliminary data.</text>
</comment>
<dbReference type="Pfam" id="PF00400">
    <property type="entry name" value="WD40"/>
    <property type="match status" value="3"/>
</dbReference>
<dbReference type="Gene3D" id="3.40.50.410">
    <property type="entry name" value="von Willebrand factor, type A domain"/>
    <property type="match status" value="1"/>
</dbReference>
<dbReference type="Pfam" id="PF25048">
    <property type="entry name" value="Beta-prop_TEP1_C"/>
    <property type="match status" value="1"/>
</dbReference>
<dbReference type="Pfam" id="PF25047">
    <property type="entry name" value="Beta-prop_TEP1_2nd"/>
    <property type="match status" value="1"/>
</dbReference>
<dbReference type="InterPro" id="IPR015943">
    <property type="entry name" value="WD40/YVTN_repeat-like_dom_sf"/>
</dbReference>
<accession>A0AAD9JP90</accession>
<dbReference type="SUPFAM" id="SSF52540">
    <property type="entry name" value="P-loop containing nucleoside triphosphate hydrolases"/>
    <property type="match status" value="1"/>
</dbReference>
<evidence type="ECO:0000256" key="1">
    <source>
        <dbReference type="ARBA" id="ARBA00022574"/>
    </source>
</evidence>
<dbReference type="SUPFAM" id="SSF50978">
    <property type="entry name" value="WD40 repeat-like"/>
    <property type="match status" value="2"/>
</dbReference>
<protein>
    <recommendedName>
        <fullName evidence="4">TROVE domain-containing protein</fullName>
    </recommendedName>
</protein>
<dbReference type="InterPro" id="IPR041452">
    <property type="entry name" value="APAF1_C"/>
</dbReference>
<evidence type="ECO:0000256" key="3">
    <source>
        <dbReference type="PROSITE-ProRule" id="PRU00221"/>
    </source>
</evidence>
<keyword evidence="2" id="KW-0677">Repeat</keyword>
<proteinExistence type="predicted"/>
<dbReference type="GO" id="GO:0005697">
    <property type="term" value="C:telomerase holoenzyme complex"/>
    <property type="evidence" value="ECO:0007669"/>
    <property type="project" value="TreeGrafter"/>
</dbReference>
<organism evidence="5 6">
    <name type="scientific">Paralvinella palmiformis</name>
    <dbReference type="NCBI Taxonomy" id="53620"/>
    <lineage>
        <taxon>Eukaryota</taxon>
        <taxon>Metazoa</taxon>
        <taxon>Spiralia</taxon>
        <taxon>Lophotrochozoa</taxon>
        <taxon>Annelida</taxon>
        <taxon>Polychaeta</taxon>
        <taxon>Sedentaria</taxon>
        <taxon>Canalipalpata</taxon>
        <taxon>Terebellida</taxon>
        <taxon>Terebelliformia</taxon>
        <taxon>Alvinellidae</taxon>
        <taxon>Paralvinella</taxon>
    </lineage>
</organism>
<dbReference type="PROSITE" id="PS50988">
    <property type="entry name" value="TROVE"/>
    <property type="match status" value="1"/>
</dbReference>
<evidence type="ECO:0000313" key="6">
    <source>
        <dbReference type="Proteomes" id="UP001208570"/>
    </source>
</evidence>
<dbReference type="GO" id="GO:0000722">
    <property type="term" value="P:telomere maintenance via recombination"/>
    <property type="evidence" value="ECO:0007669"/>
    <property type="project" value="TreeGrafter"/>
</dbReference>
<dbReference type="InterPro" id="IPR003593">
    <property type="entry name" value="AAA+_ATPase"/>
</dbReference>
<dbReference type="EMBL" id="JAODUP010000214">
    <property type="protein sequence ID" value="KAK2156396.1"/>
    <property type="molecule type" value="Genomic_DNA"/>
</dbReference>
<evidence type="ECO:0000313" key="5">
    <source>
        <dbReference type="EMBL" id="KAK2156396.1"/>
    </source>
</evidence>
<dbReference type="PANTHER" id="PTHR44791">
    <property type="entry name" value="TELOMERASE PROTEIN COMPONENT 1 TEP1"/>
    <property type="match status" value="1"/>
</dbReference>
<dbReference type="PROSITE" id="PS50082">
    <property type="entry name" value="WD_REPEATS_2"/>
    <property type="match status" value="4"/>
</dbReference>
<evidence type="ECO:0000259" key="4">
    <source>
        <dbReference type="PROSITE" id="PS50988"/>
    </source>
</evidence>
<gene>
    <name evidence="5" type="ORF">LSH36_214g02019</name>
</gene>
<dbReference type="Pfam" id="PF13271">
    <property type="entry name" value="DUF4062"/>
    <property type="match status" value="1"/>
</dbReference>
<dbReference type="InterPro" id="IPR036465">
    <property type="entry name" value="vWFA_dom_sf"/>
</dbReference>
<dbReference type="Pfam" id="PF19334">
    <property type="entry name" value="DUF5920"/>
    <property type="match status" value="1"/>
</dbReference>
<sequence length="1924" mass="216813">MSKPKSGIPCPNTSSIDLTNRLLKTSGCGLGPRTKPVMAGMCLSASSNIKAESLLSSKKLATSVNLDRDAILAMHSVSKPNTYDIGRHVKVTELKLPKFLPPEKDPTILQLQRPMHDVLAIKRTLINAVSASLIRAPNFKEQNDPVRHDLVEMTNSVLLYDPEFVLKVALYTRNELNIRTTANFLLTYAAHHPVCRPFLQKYFSASVRLPSDWIEVAEQYQIFKDNNLSKGSLPAALRRAMAKKFPAFDNYQLAVASSLDESETDEEEVTRQSFTLKQLIRKLHITEPVEGVMCLIGKRYPATLEEFYQSRLPGIFDPDRANKRMKLPTPETWETQVSLKGNKASTWEDLIDHKKLPYMAMLRNLRNMIKAGISEKHHKWVLNKLADQGAVINSRQFPFRFFSAYEVLRQLEEEFSKSPVKIATVHNVKPIRGTTFIFCNLGHNMARPCTSARGLGKPVTILNSDDDKAELPFGLLHDLLVDRAQVDNLIILSDGMTMNSNEGKAVTSFLKKYRCMINNDLLFVSVDLSGSSPGFANNIQPGHDNDIYLAGFSDQILRFIAERGDDGQLIHVENIDITYNLEPMPKHQLESDMVTNKKPTFDYPLALISQTPRWHTARVFISSTFRDMHGERDLLTRYVFPELRAHAKKHFINVHEVDLRWGVTEEVTRSKKTIEMCLDELSHCQFFIGLLGERYGWVPDDYCVPNKPEMEWITKYPKGASVTELEMYSAALRKPKEAQEMAFFYIRDSEGYDSVPDELKEDFICENGESRQRMKRLKEKIRTSGLEVYDGNKLLKKILNILHENTSNVIGIVGKPGSGKSALMAAVIHEYVESKHCESGLNIFTHFVGAVPSSTHIVGILTRLCHEMIRRFGLQSEVPEGYKNLVVRFMELLKQSARQCVTPIVIFLDALDLLEDDYQPCTLDWIEDTLPKNVIFVLSTKDDTQPHKAIVHRSDATVINIGMLELLERAEVVRKMLSVHRKELDESSFNNQMKILISKREANSPLYLSVVCEELRVFGLFDQLMLKLKSLPHTIQQLLLEVLGRLENDYGYELVSISLSLLFCARNGLEESELRDLLNYWQLLGNSKFNVHDVRNIQVDIDRMIAPVTLAQLFCGIQGFLRPAGSQRWQHLTITHCDVKQTVYRHYIKTSGYYYQLADPDGNGSWKGTCDKAFNELPYHLASAGLFKELEDVLCNLYFIYSKAQLQMVTQLLRDYEAKGTSSKVTKNRHKKFLGTARLMEYQNFVSRNAHVLKSHPSLTWQQALNEAGETSPAKDCRQLLSNNHVTTDLTLIEWTNKPVQSDPCLYTFSHLSQVVSCIAVCPDNRLFACGTQDCNVKVYELQTGKVIRGHLTSVRDIAYSPSGSHVVSAALDGEVKMWSALNGSQTGNFTGHALPINGLCFAQSGHQVVTVSDDHKVKVWSGNMGKALDVITPCAEEKADFLVAAVSVAFRPNGEDIAVGYHDGHVRVYKILTGIVRFECHCHEKSVRALQYKTDGSSIVCGSDDCTSTVLSANNAAKLSSLIGHTKPIICVAYSRHYIVSTSHDFVANIYPEKVHKKMSCIKPLYKLVSHNGPVTCCSFNKNETMLVTGSRDMSLHIWDVHQLKPGENSQASLVIEHCHSDWINSCVWSNTGEYIITASNDFNMKLWDVKTGKEKVKFTGHSSAINQLAYKASELACYTGHTGKVLAASCTQEAKICTSGRDGCVKLESVITKKEITGVSWIKGTDKLVVTGWSNEITIWKLSTRTGKLSINQVIKSSHSDWVIASSVFQQGNTIFAISCGMDERIVIYSANYQQNDIEDMKEIHTERVTYSGYENLSKEKRNANWLTCVAMNDDDDTLWVHAGAVTACVITRDTLITASDDLTIKLWHTKTMLQIGQYFCTSPVICMRVVQRRDIIYLYCGDKLGRLTIYCCHHGVVTNKA</sequence>
<dbReference type="InterPro" id="IPR027417">
    <property type="entry name" value="P-loop_NTPase"/>
</dbReference>
<dbReference type="PROSITE" id="PS50294">
    <property type="entry name" value="WD_REPEATS_REGION"/>
    <property type="match status" value="4"/>
</dbReference>
<dbReference type="Pfam" id="PF05731">
    <property type="entry name" value="TROVE"/>
    <property type="match status" value="2"/>
</dbReference>
<dbReference type="CDD" id="cd00200">
    <property type="entry name" value="WD40"/>
    <property type="match status" value="1"/>
</dbReference>
<dbReference type="InterPro" id="IPR001680">
    <property type="entry name" value="WD40_rpt"/>
</dbReference>
<keyword evidence="6" id="KW-1185">Reference proteome</keyword>
<feature type="domain" description="TROVE" evidence="4">
    <location>
        <begin position="108"/>
        <end position="433"/>
    </location>
</feature>